<organism evidence="2 3">
    <name type="scientific">Campylobacter sputorum subsp. sputorum</name>
    <dbReference type="NCBI Taxonomy" id="32024"/>
    <lineage>
        <taxon>Bacteria</taxon>
        <taxon>Pseudomonadati</taxon>
        <taxon>Campylobacterota</taxon>
        <taxon>Epsilonproteobacteria</taxon>
        <taxon>Campylobacterales</taxon>
        <taxon>Campylobacteraceae</taxon>
        <taxon>Campylobacter</taxon>
    </lineage>
</organism>
<feature type="domain" description="C4-type zinc ribbon" evidence="1">
    <location>
        <begin position="198"/>
        <end position="230"/>
    </location>
</feature>
<dbReference type="Proteomes" id="UP000254920">
    <property type="component" value="Unassembled WGS sequence"/>
</dbReference>
<dbReference type="PANTHER" id="PTHR39082:SF1">
    <property type="entry name" value="SCAVENGER RECEPTOR CLASS A MEMBER 3"/>
    <property type="match status" value="1"/>
</dbReference>
<proteinExistence type="predicted"/>
<accession>A0A381DIP4</accession>
<evidence type="ECO:0000313" key="2">
    <source>
        <dbReference type="EMBL" id="SUX10387.1"/>
    </source>
</evidence>
<dbReference type="Pfam" id="PF02591">
    <property type="entry name" value="Zn_ribbon_9"/>
    <property type="match status" value="1"/>
</dbReference>
<dbReference type="PANTHER" id="PTHR39082">
    <property type="entry name" value="PHOSPHOLIPASE C-BETA-2-RELATED"/>
    <property type="match status" value="1"/>
</dbReference>
<name>A0A381DIP4_9BACT</name>
<evidence type="ECO:0000313" key="3">
    <source>
        <dbReference type="Proteomes" id="UP000254920"/>
    </source>
</evidence>
<gene>
    <name evidence="2" type="ORF">NCTC12475_00577</name>
</gene>
<dbReference type="STRING" id="32024.GCA_000788295_00706"/>
<dbReference type="Gene3D" id="1.10.287.1490">
    <property type="match status" value="1"/>
</dbReference>
<reference evidence="2 3" key="1">
    <citation type="submission" date="2018-06" db="EMBL/GenBank/DDBJ databases">
        <authorList>
            <consortium name="Pathogen Informatics"/>
            <person name="Doyle S."/>
        </authorList>
    </citation>
    <scope>NUCLEOTIDE SEQUENCE [LARGE SCALE GENOMIC DNA]</scope>
    <source>
        <strain evidence="2 3">NCTC12475</strain>
    </source>
</reference>
<dbReference type="OrthoDB" id="9795058at2"/>
<protein>
    <submittedName>
        <fullName evidence="2">Zinc ribbon domain-containing protein</fullName>
    </submittedName>
</protein>
<dbReference type="InterPro" id="IPR003743">
    <property type="entry name" value="Zf-RING_7"/>
</dbReference>
<dbReference type="InterPro" id="IPR052376">
    <property type="entry name" value="Oxidative_Scav/Glycosyltrans"/>
</dbReference>
<dbReference type="AlphaFoldDB" id="A0A381DIP4"/>
<sequence>MNIYLQQLVELSKIDAQIDSFEPRLKKAQKELAKKQDEQKAIDEKIENIISEIKDINSQQSQTNIHIAEFAAKIKEISKKSSQIKTDRESKALKIEEDVTKEQLDAANDDMQKYEKLIENRNALKDELEIQKKEILKEIESLENNSKDEIEAIEKDRKKVYDKKDKLISKMNQKILSFYEKVRKWAGNTSVVQVKKQACYGCFMKINDKTYASVLKGDDIITCPHCGRILYVNEANDAAVDVEQIKENKPKKVSSKAKAQEDIQE</sequence>
<dbReference type="EMBL" id="UFVD01000001">
    <property type="protein sequence ID" value="SUX10387.1"/>
    <property type="molecule type" value="Genomic_DNA"/>
</dbReference>
<keyword evidence="3" id="KW-1185">Reference proteome</keyword>
<evidence type="ECO:0000259" key="1">
    <source>
        <dbReference type="Pfam" id="PF02591"/>
    </source>
</evidence>